<dbReference type="Gene3D" id="3.20.20.70">
    <property type="entry name" value="Aldolase class I"/>
    <property type="match status" value="1"/>
</dbReference>
<sequence length="220" mass="24179">MQTKESALNAILEQGILPLFFYENPEVSLEVVKTLYQAGIRTLEYTNRGPAALENFKFLKKELSELYPDLHLGIGTIKTVDQAEAFIEAGANYIVCPIVNPAVGDLTHEAGLLWIPGCFTPTEIHTAQQHQAALIKIFPANVLGPAFLSSIKELFAGQLFMPTGGVELEEENFRTWFEAGVCAVGMGSKLISKDIMVNRKYDTLHELTLKAIGLAKASRP</sequence>
<proteinExistence type="inferred from homology"/>
<dbReference type="Proteomes" id="UP000187181">
    <property type="component" value="Unassembled WGS sequence"/>
</dbReference>
<evidence type="ECO:0000256" key="5">
    <source>
        <dbReference type="ARBA" id="ARBA00023277"/>
    </source>
</evidence>
<dbReference type="SUPFAM" id="SSF51569">
    <property type="entry name" value="Aldolase"/>
    <property type="match status" value="1"/>
</dbReference>
<dbReference type="PANTHER" id="PTHR30246:SF1">
    <property type="entry name" value="2-DEHYDRO-3-DEOXY-6-PHOSPHOGALACTONATE ALDOLASE-RELATED"/>
    <property type="match status" value="1"/>
</dbReference>
<protein>
    <submittedName>
        <fullName evidence="6">2-dehydro-3-deoxyphosphogluconate aldolase / (4S)-4-hydroxy-2-oxoglutarate aldolase</fullName>
    </submittedName>
</protein>
<evidence type="ECO:0000313" key="7">
    <source>
        <dbReference type="Proteomes" id="UP000187181"/>
    </source>
</evidence>
<evidence type="ECO:0000256" key="4">
    <source>
        <dbReference type="ARBA" id="ARBA00023239"/>
    </source>
</evidence>
<dbReference type="RefSeq" id="WP_076671647.1">
    <property type="nucleotide sequence ID" value="NZ_FTPP01000004.1"/>
</dbReference>
<dbReference type="InterPro" id="IPR013785">
    <property type="entry name" value="Aldolase_TIM"/>
</dbReference>
<evidence type="ECO:0000313" key="6">
    <source>
        <dbReference type="EMBL" id="SIT94417.1"/>
    </source>
</evidence>
<keyword evidence="5" id="KW-0119">Carbohydrate metabolism</keyword>
<dbReference type="GO" id="GO:0016829">
    <property type="term" value="F:lyase activity"/>
    <property type="evidence" value="ECO:0007669"/>
    <property type="project" value="UniProtKB-KW"/>
</dbReference>
<dbReference type="PANTHER" id="PTHR30246">
    <property type="entry name" value="2-KETO-3-DEOXY-6-PHOSPHOGLUCONATE ALDOLASE"/>
    <property type="match status" value="1"/>
</dbReference>
<dbReference type="AlphaFoldDB" id="A0A1R3XR96"/>
<accession>A0A1R3XR96</accession>
<evidence type="ECO:0000256" key="3">
    <source>
        <dbReference type="ARBA" id="ARBA00011233"/>
    </source>
</evidence>
<reference evidence="7" key="1">
    <citation type="submission" date="2017-01" db="EMBL/GenBank/DDBJ databases">
        <authorList>
            <person name="Varghese N."/>
            <person name="Submissions S."/>
        </authorList>
    </citation>
    <scope>NUCLEOTIDE SEQUENCE [LARGE SCALE GENOMIC DNA]</scope>
    <source>
        <strain evidence="7">LP100</strain>
    </source>
</reference>
<evidence type="ECO:0000256" key="2">
    <source>
        <dbReference type="ARBA" id="ARBA00006906"/>
    </source>
</evidence>
<dbReference type="CDD" id="cd00452">
    <property type="entry name" value="KDPG_aldolase"/>
    <property type="match status" value="1"/>
</dbReference>
<dbReference type="InterPro" id="IPR000887">
    <property type="entry name" value="Aldlse_KDPG_KHG"/>
</dbReference>
<dbReference type="EMBL" id="FTPP01000004">
    <property type="protein sequence ID" value="SIT94417.1"/>
    <property type="molecule type" value="Genomic_DNA"/>
</dbReference>
<dbReference type="OrthoDB" id="9802667at2"/>
<evidence type="ECO:0000256" key="1">
    <source>
        <dbReference type="ARBA" id="ARBA00004761"/>
    </source>
</evidence>
<comment type="pathway">
    <text evidence="1">Carbohydrate acid metabolism.</text>
</comment>
<comment type="subunit">
    <text evidence="3">Homotrimer.</text>
</comment>
<dbReference type="STRING" id="1317125.SAMN05444128_3558"/>
<gene>
    <name evidence="6" type="ORF">SAMN05444128_3558</name>
</gene>
<keyword evidence="7" id="KW-1185">Reference proteome</keyword>
<keyword evidence="4" id="KW-0456">Lyase</keyword>
<dbReference type="Pfam" id="PF01081">
    <property type="entry name" value="Aldolase"/>
    <property type="match status" value="1"/>
</dbReference>
<name>A0A1R3XR96_9BACT</name>
<comment type="similarity">
    <text evidence="2">Belongs to the KHG/KDPG aldolase family.</text>
</comment>
<organism evidence="6 7">
    <name type="scientific">Pontibacter indicus</name>
    <dbReference type="NCBI Taxonomy" id="1317125"/>
    <lineage>
        <taxon>Bacteria</taxon>
        <taxon>Pseudomonadati</taxon>
        <taxon>Bacteroidota</taxon>
        <taxon>Cytophagia</taxon>
        <taxon>Cytophagales</taxon>
        <taxon>Hymenobacteraceae</taxon>
        <taxon>Pontibacter</taxon>
    </lineage>
</organism>